<reference evidence="2 3" key="1">
    <citation type="submission" date="2019-07" db="EMBL/GenBank/DDBJ databases">
        <title>Salinicoccus cyprini sp. nov., isolated from gastro-intestinal tract of mirror carp, Cyprinus carpio var. specularis, collected from Gobind Sagar Reservoir, Himachal Pradesh, India.</title>
        <authorList>
            <person name="Talwar C."/>
            <person name="Singh A.K."/>
            <person name="Lal R."/>
            <person name="Negi R.K."/>
        </authorList>
    </citation>
    <scope>NUCLEOTIDE SEQUENCE [LARGE SCALE GENOMIC DNA]</scope>
    <source>
        <strain evidence="2 3">CT19</strain>
    </source>
</reference>
<dbReference type="InterPro" id="IPR001296">
    <property type="entry name" value="Glyco_trans_1"/>
</dbReference>
<evidence type="ECO:0000259" key="1">
    <source>
        <dbReference type="Pfam" id="PF00534"/>
    </source>
</evidence>
<dbReference type="Pfam" id="PF00534">
    <property type="entry name" value="Glycos_transf_1"/>
    <property type="match status" value="1"/>
</dbReference>
<dbReference type="GO" id="GO:0016757">
    <property type="term" value="F:glycosyltransferase activity"/>
    <property type="evidence" value="ECO:0007669"/>
    <property type="project" value="InterPro"/>
</dbReference>
<keyword evidence="3" id="KW-1185">Reference proteome</keyword>
<dbReference type="RefSeq" id="WP_145284583.1">
    <property type="nucleotide sequence ID" value="NZ_VMSJ01000001.1"/>
</dbReference>
<dbReference type="OrthoDB" id="9803279at2"/>
<comment type="caution">
    <text evidence="2">The sequence shown here is derived from an EMBL/GenBank/DDBJ whole genome shotgun (WGS) entry which is preliminary data.</text>
</comment>
<dbReference type="PANTHER" id="PTHR12526">
    <property type="entry name" value="GLYCOSYLTRANSFERASE"/>
    <property type="match status" value="1"/>
</dbReference>
<proteinExistence type="predicted"/>
<dbReference type="Proteomes" id="UP000315103">
    <property type="component" value="Unassembled WGS sequence"/>
</dbReference>
<protein>
    <submittedName>
        <fullName evidence="2">Glycosyltransferase family 4 protein</fullName>
    </submittedName>
</protein>
<feature type="domain" description="Glycosyl transferase family 1" evidence="1">
    <location>
        <begin position="204"/>
        <end position="348"/>
    </location>
</feature>
<dbReference type="PANTHER" id="PTHR12526:SF630">
    <property type="entry name" value="GLYCOSYLTRANSFERASE"/>
    <property type="match status" value="1"/>
</dbReference>
<gene>
    <name evidence="2" type="ORF">FO441_01140</name>
</gene>
<accession>A0A558AXC3</accession>
<evidence type="ECO:0000313" key="3">
    <source>
        <dbReference type="Proteomes" id="UP000315103"/>
    </source>
</evidence>
<dbReference type="AlphaFoldDB" id="A0A558AXC3"/>
<sequence>MRLTFIHDHKFVFDNGHYYSSGKFSKQMLERYMVGPVSEIQFIGRVQENLYDISSLSVTSSDNIKVNPMKFLKRKSHFITKKRAIKSFLRNNISDKDVVVIRLPSEIGYIAAEIMEEGNIPYGIELVGDPWDALWFHGSLIGKLMAFTNKNKVKKSLKKSKNNIYVTREYLQKRYPSKGSNFIASNVFINQIRKDYQVYDRTVKKIGLIGSLDTKYKGIDTALKSLSIVESNFVFEIVGNGPKDKWQRKINKRGLKDKVQLKGTLKNGNMVNEWLSSLDLYIQPSYTEGLPRALIEAMSNGVPCLGSQAGGIPELLDKKYIHEIKDFKSFAKQIDKVLNNKNLREEMSLENILKANNYLSKNIQAERERFIKSIYEESQYYGT</sequence>
<dbReference type="EMBL" id="VMSJ01000001">
    <property type="protein sequence ID" value="TVT28914.1"/>
    <property type="molecule type" value="Genomic_DNA"/>
</dbReference>
<organism evidence="2 3">
    <name type="scientific">Salinicoccus cyprini</name>
    <dbReference type="NCBI Taxonomy" id="2493691"/>
    <lineage>
        <taxon>Bacteria</taxon>
        <taxon>Bacillati</taxon>
        <taxon>Bacillota</taxon>
        <taxon>Bacilli</taxon>
        <taxon>Bacillales</taxon>
        <taxon>Staphylococcaceae</taxon>
        <taxon>Salinicoccus</taxon>
    </lineage>
</organism>
<keyword evidence="2" id="KW-0808">Transferase</keyword>
<evidence type="ECO:0000313" key="2">
    <source>
        <dbReference type="EMBL" id="TVT28914.1"/>
    </source>
</evidence>
<dbReference type="Gene3D" id="3.40.50.2000">
    <property type="entry name" value="Glycogen Phosphorylase B"/>
    <property type="match status" value="2"/>
</dbReference>
<name>A0A558AXC3_9STAP</name>
<dbReference type="SUPFAM" id="SSF53756">
    <property type="entry name" value="UDP-Glycosyltransferase/glycogen phosphorylase"/>
    <property type="match status" value="1"/>
</dbReference>